<name>A0ACA9PWN2_9GLOM</name>
<sequence>ELLKFASFYKMSNLIKKEYRIKEDVVKAQFSPDIQEYISRDLFDTRIRGFNTAIKSCAVSKSFYVSLYIFTTLLALFIGIPVTVSNDYKYYGWYIFFMASMCAYLIALCIHLVKMKEVEKVMERVNGFDNINHIFWKLEFTDSYVMEGYRKKYYFVILELSSPAITQQVTVNTVISPPAYTAPTAPTHTTIIPIEPTSPTSTAPTSTVPQQQIILITGNTSTLPLSDGTQTTQIISIDHSQLNQILAITQQQQHQDNLTTPPTPPPKD</sequence>
<evidence type="ECO:0000313" key="2">
    <source>
        <dbReference type="Proteomes" id="UP000789920"/>
    </source>
</evidence>
<accession>A0ACA9PWN2</accession>
<feature type="non-terminal residue" evidence="1">
    <location>
        <position position="1"/>
    </location>
</feature>
<proteinExistence type="predicted"/>
<organism evidence="1 2">
    <name type="scientific">Racocetra persica</name>
    <dbReference type="NCBI Taxonomy" id="160502"/>
    <lineage>
        <taxon>Eukaryota</taxon>
        <taxon>Fungi</taxon>
        <taxon>Fungi incertae sedis</taxon>
        <taxon>Mucoromycota</taxon>
        <taxon>Glomeromycotina</taxon>
        <taxon>Glomeromycetes</taxon>
        <taxon>Diversisporales</taxon>
        <taxon>Gigasporaceae</taxon>
        <taxon>Racocetra</taxon>
    </lineage>
</organism>
<evidence type="ECO:0000313" key="1">
    <source>
        <dbReference type="EMBL" id="CAG8726913.1"/>
    </source>
</evidence>
<gene>
    <name evidence="1" type="ORF">RPERSI_LOCUS11781</name>
</gene>
<protein>
    <submittedName>
        <fullName evidence="1">5106_t:CDS:1</fullName>
    </submittedName>
</protein>
<dbReference type="Proteomes" id="UP000789920">
    <property type="component" value="Unassembled WGS sequence"/>
</dbReference>
<comment type="caution">
    <text evidence="1">The sequence shown here is derived from an EMBL/GenBank/DDBJ whole genome shotgun (WGS) entry which is preliminary data.</text>
</comment>
<reference evidence="1" key="1">
    <citation type="submission" date="2021-06" db="EMBL/GenBank/DDBJ databases">
        <authorList>
            <person name="Kallberg Y."/>
            <person name="Tangrot J."/>
            <person name="Rosling A."/>
        </authorList>
    </citation>
    <scope>NUCLEOTIDE SEQUENCE</scope>
    <source>
        <strain evidence="1">MA461A</strain>
    </source>
</reference>
<keyword evidence="2" id="KW-1185">Reference proteome</keyword>
<dbReference type="EMBL" id="CAJVQC010024555">
    <property type="protein sequence ID" value="CAG8726913.1"/>
    <property type="molecule type" value="Genomic_DNA"/>
</dbReference>